<dbReference type="GeneID" id="83182275"/>
<dbReference type="AlphaFoldDB" id="A0A9W9JPX5"/>
<dbReference type="EMBL" id="JAPQKR010000014">
    <property type="protein sequence ID" value="KAJ5198795.1"/>
    <property type="molecule type" value="Genomic_DNA"/>
</dbReference>
<dbReference type="RefSeq" id="XP_058307223.1">
    <property type="nucleotide sequence ID" value="XM_058454974.1"/>
</dbReference>
<dbReference type="OrthoDB" id="2125396at2759"/>
<sequence length="400" mass="45473">MPSGQGIHLPDEIVEFIVGWLYELPRHRTPDSQDHRSPDLKRQIDLWAFCAVSRQWYRVGLRHLYRCPALWENNSFALFMRTVKGASPDLGSKVMILNLQKLQHQSSPSQTARLISWTKKGLRSFFAPRVSFATNCLAPLSKCNNITMLDLSLVGGRSFSFSRLKKAICSLPKISTLRLPISVPITDPNDSTGQWPSSLWNMHIGGLLIPTVMLSFQWPPNISCLTVSGCLDLNPEVLESLLGNTQLRDSLKSLTLRPDNRYIFDDSSAILYEMAALYHLEIPVDLMYPLCILPSSFDSLPIRHLVLSKPYDEEFWKSASNPDDNSFKNRIAEDIYEALDEGESLSNIWTLGVDPKYKPWACEHQQDGIEAAIIHHLDDFLDEELDEMLFEEMGIYWASG</sequence>
<protein>
    <recommendedName>
        <fullName evidence="3">F-box domain-containing protein</fullName>
    </recommendedName>
</protein>
<proteinExistence type="predicted"/>
<evidence type="ECO:0000313" key="1">
    <source>
        <dbReference type="EMBL" id="KAJ5198795.1"/>
    </source>
</evidence>
<organism evidence="1 2">
    <name type="scientific">Penicillium cinerascens</name>
    <dbReference type="NCBI Taxonomy" id="70096"/>
    <lineage>
        <taxon>Eukaryota</taxon>
        <taxon>Fungi</taxon>
        <taxon>Dikarya</taxon>
        <taxon>Ascomycota</taxon>
        <taxon>Pezizomycotina</taxon>
        <taxon>Eurotiomycetes</taxon>
        <taxon>Eurotiomycetidae</taxon>
        <taxon>Eurotiales</taxon>
        <taxon>Aspergillaceae</taxon>
        <taxon>Penicillium</taxon>
    </lineage>
</organism>
<accession>A0A9W9JPX5</accession>
<keyword evidence="2" id="KW-1185">Reference proteome</keyword>
<dbReference type="SUPFAM" id="SSF52047">
    <property type="entry name" value="RNI-like"/>
    <property type="match status" value="1"/>
</dbReference>
<dbReference type="Proteomes" id="UP001150904">
    <property type="component" value="Unassembled WGS sequence"/>
</dbReference>
<gene>
    <name evidence="1" type="ORF">N7498_007912</name>
</gene>
<evidence type="ECO:0000313" key="2">
    <source>
        <dbReference type="Proteomes" id="UP001150904"/>
    </source>
</evidence>
<reference evidence="1" key="1">
    <citation type="submission" date="2022-12" db="EMBL/GenBank/DDBJ databases">
        <authorList>
            <person name="Petersen C."/>
        </authorList>
    </citation>
    <scope>NUCLEOTIDE SEQUENCE</scope>
    <source>
        <strain evidence="1">IBT 15544</strain>
    </source>
</reference>
<comment type="caution">
    <text evidence="1">The sequence shown here is derived from an EMBL/GenBank/DDBJ whole genome shotgun (WGS) entry which is preliminary data.</text>
</comment>
<evidence type="ECO:0008006" key="3">
    <source>
        <dbReference type="Google" id="ProtNLM"/>
    </source>
</evidence>
<reference evidence="1" key="2">
    <citation type="journal article" date="2023" name="IMA Fungus">
        <title>Comparative genomic study of the Penicillium genus elucidates a diverse pangenome and 15 lateral gene transfer events.</title>
        <authorList>
            <person name="Petersen C."/>
            <person name="Sorensen T."/>
            <person name="Nielsen M.R."/>
            <person name="Sondergaard T.E."/>
            <person name="Sorensen J.L."/>
            <person name="Fitzpatrick D.A."/>
            <person name="Frisvad J.C."/>
            <person name="Nielsen K.L."/>
        </authorList>
    </citation>
    <scope>NUCLEOTIDE SEQUENCE</scope>
    <source>
        <strain evidence="1">IBT 15544</strain>
    </source>
</reference>
<name>A0A9W9JPX5_9EURO</name>